<dbReference type="InterPro" id="IPR023772">
    <property type="entry name" value="DNA-bd_HTH_TetR-type_CS"/>
</dbReference>
<reference evidence="4" key="1">
    <citation type="submission" date="2018-08" db="EMBL/GenBank/DDBJ databases">
        <title>A genome reference for cultivated species of the human gut microbiota.</title>
        <authorList>
            <person name="Zou Y."/>
            <person name="Xue W."/>
            <person name="Luo G."/>
        </authorList>
    </citation>
    <scope>NUCLEOTIDE SEQUENCE [LARGE SCALE GENOMIC DNA]</scope>
    <source>
        <strain evidence="4">TF05-5AC</strain>
    </source>
</reference>
<dbReference type="PRINTS" id="PR00455">
    <property type="entry name" value="HTHTETR"/>
</dbReference>
<dbReference type="Pfam" id="PF00440">
    <property type="entry name" value="TetR_N"/>
    <property type="match status" value="1"/>
</dbReference>
<comment type="caution">
    <text evidence="4">The sequence shown here is derived from an EMBL/GenBank/DDBJ whole genome shotgun (WGS) entry which is preliminary data.</text>
</comment>
<organism evidence="4 5">
    <name type="scientific">Eisenbergiella massiliensis</name>
    <dbReference type="NCBI Taxonomy" id="1720294"/>
    <lineage>
        <taxon>Bacteria</taxon>
        <taxon>Bacillati</taxon>
        <taxon>Bacillota</taxon>
        <taxon>Clostridia</taxon>
        <taxon>Lachnospirales</taxon>
        <taxon>Lachnospiraceae</taxon>
        <taxon>Eisenbergiella</taxon>
    </lineage>
</organism>
<accession>A0A3E3I2D4</accession>
<dbReference type="GO" id="GO:0003677">
    <property type="term" value="F:DNA binding"/>
    <property type="evidence" value="ECO:0007669"/>
    <property type="project" value="UniProtKB-UniRule"/>
</dbReference>
<dbReference type="PANTHER" id="PTHR43479:SF11">
    <property type="entry name" value="ACREF_ENVCD OPERON REPRESSOR-RELATED"/>
    <property type="match status" value="1"/>
</dbReference>
<evidence type="ECO:0000313" key="5">
    <source>
        <dbReference type="Proteomes" id="UP000260812"/>
    </source>
</evidence>
<evidence type="ECO:0000256" key="1">
    <source>
        <dbReference type="ARBA" id="ARBA00023125"/>
    </source>
</evidence>
<protein>
    <submittedName>
        <fullName evidence="4">TetR/AcrR family transcriptional regulator</fullName>
    </submittedName>
</protein>
<sequence>MGKAERNKKQKKDALLNTAFELFTSKGITDTTISNIVDRAGVAKGTFYLYFKDKYDIRNKLIAHKASQVFTKAEEALHQTDITLLEDKIIFLVDHILEQFNEDKILLRFISKNLSWGIFKNELLHSSDSSDFDFHELYTSVFENEASDKLYRNPEVMLYLIIELTGSTCYSSILYEEPVPIQELKPYLFQSIRQIIRGQEITGDALENSRVKKA</sequence>
<name>A0A3E3I2D4_9FIRM</name>
<gene>
    <name evidence="4" type="ORF">DXC51_15460</name>
</gene>
<dbReference type="GeneID" id="97988225"/>
<dbReference type="PROSITE" id="PS50977">
    <property type="entry name" value="HTH_TETR_2"/>
    <property type="match status" value="1"/>
</dbReference>
<dbReference type="RefSeq" id="WP_117544865.1">
    <property type="nucleotide sequence ID" value="NZ_JBKUNB010000009.1"/>
</dbReference>
<evidence type="ECO:0000259" key="3">
    <source>
        <dbReference type="PROSITE" id="PS50977"/>
    </source>
</evidence>
<dbReference type="Proteomes" id="UP000260812">
    <property type="component" value="Unassembled WGS sequence"/>
</dbReference>
<proteinExistence type="predicted"/>
<dbReference type="Gene3D" id="1.10.357.10">
    <property type="entry name" value="Tetracycline Repressor, domain 2"/>
    <property type="match status" value="1"/>
</dbReference>
<dbReference type="PANTHER" id="PTHR43479">
    <property type="entry name" value="ACREF/ENVCD OPERON REPRESSOR-RELATED"/>
    <property type="match status" value="1"/>
</dbReference>
<evidence type="ECO:0000313" key="4">
    <source>
        <dbReference type="EMBL" id="RGE58807.1"/>
    </source>
</evidence>
<keyword evidence="1 2" id="KW-0238">DNA-binding</keyword>
<dbReference type="SUPFAM" id="SSF46689">
    <property type="entry name" value="Homeodomain-like"/>
    <property type="match status" value="1"/>
</dbReference>
<evidence type="ECO:0000256" key="2">
    <source>
        <dbReference type="PROSITE-ProRule" id="PRU00335"/>
    </source>
</evidence>
<dbReference type="EMBL" id="QVLV01000010">
    <property type="protein sequence ID" value="RGE58807.1"/>
    <property type="molecule type" value="Genomic_DNA"/>
</dbReference>
<feature type="domain" description="HTH tetR-type" evidence="3">
    <location>
        <begin position="9"/>
        <end position="69"/>
    </location>
</feature>
<feature type="DNA-binding region" description="H-T-H motif" evidence="2">
    <location>
        <begin position="32"/>
        <end position="51"/>
    </location>
</feature>
<dbReference type="InterPro" id="IPR050624">
    <property type="entry name" value="HTH-type_Tx_Regulator"/>
</dbReference>
<dbReference type="PROSITE" id="PS01081">
    <property type="entry name" value="HTH_TETR_1"/>
    <property type="match status" value="1"/>
</dbReference>
<dbReference type="InterPro" id="IPR009057">
    <property type="entry name" value="Homeodomain-like_sf"/>
</dbReference>
<dbReference type="AlphaFoldDB" id="A0A3E3I2D4"/>
<keyword evidence="5" id="KW-1185">Reference proteome</keyword>
<dbReference type="InterPro" id="IPR001647">
    <property type="entry name" value="HTH_TetR"/>
</dbReference>